<dbReference type="Gene3D" id="3.40.50.200">
    <property type="entry name" value="Peptidase S8/S53 domain"/>
    <property type="match status" value="1"/>
</dbReference>
<comment type="caution">
    <text evidence="10">The sequence shown here is derived from an EMBL/GenBank/DDBJ whole genome shotgun (WGS) entry which is preliminary data.</text>
</comment>
<accession>A0A918GQL3</accession>
<feature type="chain" id="PRO_5037609026" description="Peptidase S8/S53 domain-containing protein" evidence="8">
    <location>
        <begin position="44"/>
        <end position="427"/>
    </location>
</feature>
<feature type="transmembrane region" description="Helical" evidence="7">
    <location>
        <begin position="384"/>
        <end position="405"/>
    </location>
</feature>
<evidence type="ECO:0000256" key="7">
    <source>
        <dbReference type="SAM" id="Phobius"/>
    </source>
</evidence>
<dbReference type="GO" id="GO:0006508">
    <property type="term" value="P:proteolysis"/>
    <property type="evidence" value="ECO:0007669"/>
    <property type="project" value="UniProtKB-KW"/>
</dbReference>
<keyword evidence="2 5" id="KW-0645">Protease</keyword>
<evidence type="ECO:0000256" key="2">
    <source>
        <dbReference type="ARBA" id="ARBA00022670"/>
    </source>
</evidence>
<feature type="active site" description="Charge relay system" evidence="5">
    <location>
        <position position="304"/>
    </location>
</feature>
<feature type="active site" description="Charge relay system" evidence="5">
    <location>
        <position position="110"/>
    </location>
</feature>
<feature type="signal peptide" evidence="8">
    <location>
        <begin position="1"/>
        <end position="43"/>
    </location>
</feature>
<feature type="region of interest" description="Disordered" evidence="6">
    <location>
        <begin position="231"/>
        <end position="250"/>
    </location>
</feature>
<dbReference type="InterPro" id="IPR000209">
    <property type="entry name" value="Peptidase_S8/S53_dom"/>
</dbReference>
<organism evidence="10 11">
    <name type="scientific">Streptomyces griseoviridis</name>
    <dbReference type="NCBI Taxonomy" id="45398"/>
    <lineage>
        <taxon>Bacteria</taxon>
        <taxon>Bacillati</taxon>
        <taxon>Actinomycetota</taxon>
        <taxon>Actinomycetes</taxon>
        <taxon>Kitasatosporales</taxon>
        <taxon>Streptomycetaceae</taxon>
        <taxon>Streptomyces</taxon>
    </lineage>
</organism>
<evidence type="ECO:0000256" key="1">
    <source>
        <dbReference type="ARBA" id="ARBA00011073"/>
    </source>
</evidence>
<dbReference type="InterPro" id="IPR036852">
    <property type="entry name" value="Peptidase_S8/S53_dom_sf"/>
</dbReference>
<dbReference type="Proteomes" id="UP000653493">
    <property type="component" value="Unassembled WGS sequence"/>
</dbReference>
<dbReference type="AlphaFoldDB" id="A0A918GQL3"/>
<dbReference type="InterPro" id="IPR015500">
    <property type="entry name" value="Peptidase_S8_subtilisin-rel"/>
</dbReference>
<comment type="similarity">
    <text evidence="1 5">Belongs to the peptidase S8 family.</text>
</comment>
<dbReference type="GO" id="GO:0004252">
    <property type="term" value="F:serine-type endopeptidase activity"/>
    <property type="evidence" value="ECO:0007669"/>
    <property type="project" value="UniProtKB-UniRule"/>
</dbReference>
<dbReference type="PROSITE" id="PS00136">
    <property type="entry name" value="SUBTILASE_ASP"/>
    <property type="match status" value="1"/>
</dbReference>
<gene>
    <name evidence="10" type="ORF">GCM10010238_48670</name>
</gene>
<keyword evidence="7" id="KW-0472">Membrane</keyword>
<evidence type="ECO:0000256" key="3">
    <source>
        <dbReference type="ARBA" id="ARBA00022801"/>
    </source>
</evidence>
<feature type="region of interest" description="Disordered" evidence="6">
    <location>
        <begin position="358"/>
        <end position="379"/>
    </location>
</feature>
<dbReference type="PANTHER" id="PTHR43806:SF11">
    <property type="entry name" value="CEREVISIN-RELATED"/>
    <property type="match status" value="1"/>
</dbReference>
<dbReference type="PANTHER" id="PTHR43806">
    <property type="entry name" value="PEPTIDASE S8"/>
    <property type="match status" value="1"/>
</dbReference>
<keyword evidence="4 5" id="KW-0720">Serine protease</keyword>
<evidence type="ECO:0000256" key="8">
    <source>
        <dbReference type="SAM" id="SignalP"/>
    </source>
</evidence>
<keyword evidence="3 5" id="KW-0378">Hydrolase</keyword>
<dbReference type="PROSITE" id="PS51892">
    <property type="entry name" value="SUBTILASE"/>
    <property type="match status" value="1"/>
</dbReference>
<dbReference type="InterPro" id="IPR023827">
    <property type="entry name" value="Peptidase_S8_Asp-AS"/>
</dbReference>
<feature type="active site" description="Charge relay system" evidence="5">
    <location>
        <position position="137"/>
    </location>
</feature>
<name>A0A918GQL3_STRGD</name>
<dbReference type="PRINTS" id="PR00723">
    <property type="entry name" value="SUBTILISIN"/>
</dbReference>
<evidence type="ECO:0000256" key="6">
    <source>
        <dbReference type="SAM" id="MobiDB-lite"/>
    </source>
</evidence>
<keyword evidence="11" id="KW-1185">Reference proteome</keyword>
<evidence type="ECO:0000256" key="5">
    <source>
        <dbReference type="PROSITE-ProRule" id="PRU01240"/>
    </source>
</evidence>
<dbReference type="Pfam" id="PF00082">
    <property type="entry name" value="Peptidase_S8"/>
    <property type="match status" value="1"/>
</dbReference>
<proteinExistence type="inferred from homology"/>
<evidence type="ECO:0000313" key="10">
    <source>
        <dbReference type="EMBL" id="GGS53496.1"/>
    </source>
</evidence>
<evidence type="ECO:0000313" key="11">
    <source>
        <dbReference type="Proteomes" id="UP000653493"/>
    </source>
</evidence>
<protein>
    <recommendedName>
        <fullName evidence="9">Peptidase S8/S53 domain-containing protein</fullName>
    </recommendedName>
</protein>
<feature type="compositionally biased region" description="Low complexity" evidence="6">
    <location>
        <begin position="363"/>
        <end position="378"/>
    </location>
</feature>
<dbReference type="EMBL" id="BMSL01000017">
    <property type="protein sequence ID" value="GGS53496.1"/>
    <property type="molecule type" value="Genomic_DNA"/>
</dbReference>
<evidence type="ECO:0000259" key="9">
    <source>
        <dbReference type="Pfam" id="PF00082"/>
    </source>
</evidence>
<dbReference type="SUPFAM" id="SSF52743">
    <property type="entry name" value="Subtilisin-like"/>
    <property type="match status" value="1"/>
</dbReference>
<reference evidence="10" key="2">
    <citation type="submission" date="2020-09" db="EMBL/GenBank/DDBJ databases">
        <authorList>
            <person name="Sun Q."/>
            <person name="Ohkuma M."/>
        </authorList>
    </citation>
    <scope>NUCLEOTIDE SEQUENCE</scope>
    <source>
        <strain evidence="10">JCM 4234</strain>
    </source>
</reference>
<sequence>MTVDGVCVTRMMLHMAFFLAYRHTSCVVAAAVLLTVTAVPAAAAPGAGVRSQDPGTTLLPPLPVRLGDGRPCTGASRTTATGTVWSQTTLGLSAAQRVTRGAGVTVAVVDTGVSPDVPALAGRVTAAAGAGDDCVGHGTFAAGLIAAAERKGSGVVGVAPEADVLALRGTDDRGVPDATLVADAIRTAADSGAQVVYVGHTLRTGREELTDAVAHAAGRGALVVAPAAPDAVPDEELGPEGERPTGPYWPAAAPGALAVVDFGAGGTRQESAPPAWQPDLAAPGSGMVSVGPRGAGHYIGSGASLAAAEVAGAAALVRARQPALSGAAVRRRLLETAYPADPPRLDPTAALTLVRDPDDRGARSAGAPPARLPAAADPTPRHRALAAAGAVTGLVLLMGWAAVVIPRGRARGWLPPGRRTGRAAPPS</sequence>
<feature type="domain" description="Peptidase S8/S53" evidence="9">
    <location>
        <begin position="101"/>
        <end position="341"/>
    </location>
</feature>
<evidence type="ECO:0000256" key="4">
    <source>
        <dbReference type="ARBA" id="ARBA00022825"/>
    </source>
</evidence>
<keyword evidence="7" id="KW-0812">Transmembrane</keyword>
<keyword evidence="8" id="KW-0732">Signal</keyword>
<keyword evidence="7" id="KW-1133">Transmembrane helix</keyword>
<reference evidence="10" key="1">
    <citation type="journal article" date="2014" name="Int. J. Syst. Evol. Microbiol.">
        <title>Complete genome sequence of Corynebacterium casei LMG S-19264T (=DSM 44701T), isolated from a smear-ripened cheese.</title>
        <authorList>
            <consortium name="US DOE Joint Genome Institute (JGI-PGF)"/>
            <person name="Walter F."/>
            <person name="Albersmeier A."/>
            <person name="Kalinowski J."/>
            <person name="Ruckert C."/>
        </authorList>
    </citation>
    <scope>NUCLEOTIDE SEQUENCE</scope>
    <source>
        <strain evidence="10">JCM 4234</strain>
    </source>
</reference>
<dbReference type="InterPro" id="IPR050131">
    <property type="entry name" value="Peptidase_S8_subtilisin-like"/>
</dbReference>